<evidence type="ECO:0000313" key="3">
    <source>
        <dbReference type="Proteomes" id="UP001460270"/>
    </source>
</evidence>
<dbReference type="AlphaFoldDB" id="A0AAW0N4U6"/>
<evidence type="ECO:0000313" key="2">
    <source>
        <dbReference type="EMBL" id="KAK7891111.1"/>
    </source>
</evidence>
<feature type="compositionally biased region" description="Polar residues" evidence="1">
    <location>
        <begin position="257"/>
        <end position="267"/>
    </location>
</feature>
<comment type="caution">
    <text evidence="2">The sequence shown here is derived from an EMBL/GenBank/DDBJ whole genome shotgun (WGS) entry which is preliminary data.</text>
</comment>
<accession>A0AAW0N4U6</accession>
<reference evidence="3" key="1">
    <citation type="submission" date="2024-04" db="EMBL/GenBank/DDBJ databases">
        <title>Salinicola lusitanus LLJ914,a marine bacterium isolated from the Okinawa Trough.</title>
        <authorList>
            <person name="Li J."/>
        </authorList>
    </citation>
    <scope>NUCLEOTIDE SEQUENCE [LARGE SCALE GENOMIC DNA]</scope>
</reference>
<keyword evidence="3" id="KW-1185">Reference proteome</keyword>
<name>A0AAW0N4U6_9GOBI</name>
<proteinExistence type="predicted"/>
<gene>
    <name evidence="2" type="ORF">WMY93_023074</name>
</gene>
<sequence>MALHTERLLDLNLKPRARHVSDGGSSSRVLKRVSNVSSSDTLSTVLTESERLAPSDANASLETDTRITAPTKLYCSNSNQLPFNMEHSQNVQTRFCRLQTTGVSHSFSDNMVAQGSLLERAQRHQQHQQLRLAAASEHAQRLLSRDAARVQDWKLRLVNDQNRIELEQKTRMTEVANKAQGLLTREAARAERLIQRMAADQEHIQELQHQEERRVAHRVSTSYCATSTLGPPPGRGEELAPSRPLGSLPRRCFARNRATQAPDTTELPQIVPRRPLGPLSERGEELAPSRPPGSAPGRRFARYQATQEPDATEPLHRGEMMVPRRPSGPPPERRFANNHSPRNLTPLNLFTEKRECCHVYP</sequence>
<dbReference type="Proteomes" id="UP001460270">
    <property type="component" value="Unassembled WGS sequence"/>
</dbReference>
<evidence type="ECO:0000256" key="1">
    <source>
        <dbReference type="SAM" id="MobiDB-lite"/>
    </source>
</evidence>
<feature type="region of interest" description="Disordered" evidence="1">
    <location>
        <begin position="224"/>
        <end position="345"/>
    </location>
</feature>
<protein>
    <submittedName>
        <fullName evidence="2">Uncharacterized protein</fullName>
    </submittedName>
</protein>
<organism evidence="2 3">
    <name type="scientific">Mugilogobius chulae</name>
    <name type="common">yellowstripe goby</name>
    <dbReference type="NCBI Taxonomy" id="88201"/>
    <lineage>
        <taxon>Eukaryota</taxon>
        <taxon>Metazoa</taxon>
        <taxon>Chordata</taxon>
        <taxon>Craniata</taxon>
        <taxon>Vertebrata</taxon>
        <taxon>Euteleostomi</taxon>
        <taxon>Actinopterygii</taxon>
        <taxon>Neopterygii</taxon>
        <taxon>Teleostei</taxon>
        <taxon>Neoteleostei</taxon>
        <taxon>Acanthomorphata</taxon>
        <taxon>Gobiaria</taxon>
        <taxon>Gobiiformes</taxon>
        <taxon>Gobioidei</taxon>
        <taxon>Gobiidae</taxon>
        <taxon>Gobionellinae</taxon>
        <taxon>Mugilogobius</taxon>
    </lineage>
</organism>
<dbReference type="EMBL" id="JBBPFD010000017">
    <property type="protein sequence ID" value="KAK7891111.1"/>
    <property type="molecule type" value="Genomic_DNA"/>
</dbReference>